<dbReference type="Gene3D" id="3.40.91.90">
    <property type="entry name" value="Influenza RNA-dependent RNA polymerase subunit PA, endonuclease domain"/>
    <property type="match status" value="1"/>
</dbReference>
<evidence type="ECO:0000313" key="3">
    <source>
        <dbReference type="Proteomes" id="UP000181615"/>
    </source>
</evidence>
<sequence length="784" mass="90705">MAFEVYRLAISNPILYDPRFVSVAGENSEHWPRDNWKKREESLRHDQVCALLMNTASRFPSHLEAAKESSSSKSQIYEEGEKQFNQEEIEGLMEAGQMHLTESFSTSVRQDDEEESEGEGGESGDDEDDEFAIGDYWGPPEQTEEEMEEMINVGEPDLVDSDKRYTILEGVTGAKYTQIAFSTLWGIDTQKQWDIIDKQERKFIEVKITSRNPYQVWEEVKSASDISEEHFGACIVHDEGGGSFKQYVFNIDEMPGWKQVEDFLIRRYEFFLENGAVPVAGGDEDRYPVWDPIISEKIHDWIHPLWQPDKINARVDNSPRYEPFNIGLFLNLLDDPRARNCSKSAKWNGKLMPFSWNSAVATTCDKDLDMVEEIIRHFDCESWSVVNWKEQSAESLVNGLKLLLERFKEGFIERNSYIPVKKTKHGWTVKGERHTSEIQEMLSELGIGWKFYKHTGIVEEDMRQPESEDQEMMRWDDWLTELRISESQGLQGGRVFKDDVFKEAPSFHILDEPAKRICTELFDLFRTHKIGATCAKVMNFYSRMGGTYLRAANGGKSKMHSSLAILPLYYKEYRGDREEKTSQRVMVGFVVRGPHHVRDATDTINLIIAEKVNLSLEECKRRLRGGVLTSSGWFIRKNAIRKADPTYLSFLHNSLFVPVNFLGELITNHPQRSRTKEDPKYWDVILAGCLTSCRPFHLERIVETVLMGIIGKSQEEGYHDMLRKVYMLLMARGRGEIALVMDLKAMAEEMNECLINSAYVFWVHCELLDFMKFVKDKTPFNEHL</sequence>
<evidence type="ECO:0000256" key="1">
    <source>
        <dbReference type="SAM" id="MobiDB-lite"/>
    </source>
</evidence>
<feature type="region of interest" description="Disordered" evidence="1">
    <location>
        <begin position="104"/>
        <end position="139"/>
    </location>
</feature>
<reference evidence="2 3" key="1">
    <citation type="journal article" date="2015" name="J. Virol.">
        <title>Cyclic avian mass mortality in the northeastern United States is associated with a novel orthomyxovirus.</title>
        <authorList>
            <person name="Allison A.B."/>
            <person name="Ballard J.R."/>
            <person name="Tesh R.B."/>
            <person name="Brown J.D."/>
            <person name="Ruder M.G."/>
            <person name="Keel M.K."/>
            <person name="Munk B.A."/>
            <person name="Mickley R.M."/>
            <person name="Gibbs S.E."/>
            <person name="Travassos da Rosa A.P."/>
            <person name="Ellis J.C."/>
            <person name="Ip H.S."/>
            <person name="Shearn-Bochsler V.I."/>
            <person name="Rogers M.B."/>
            <person name="Ghedin E."/>
            <person name="Holmes E.C."/>
            <person name="Parrish C.R."/>
            <person name="Dwyer C."/>
        </authorList>
    </citation>
    <scope>NUCLEOTIDE SEQUENCE [LARGE SCALE GENOMIC DNA]</scope>
    <source>
        <strain evidence="2">10-280-G</strain>
    </source>
</reference>
<keyword evidence="3" id="KW-1185">Reference proteome</keyword>
<dbReference type="Proteomes" id="UP000181615">
    <property type="component" value="Genome"/>
</dbReference>
<protein>
    <submittedName>
        <fullName evidence="2">Polymerase acidic protein</fullName>
    </submittedName>
</protein>
<feature type="compositionally biased region" description="Acidic residues" evidence="1">
    <location>
        <begin position="111"/>
        <end position="132"/>
    </location>
</feature>
<dbReference type="EMBL" id="KM114306">
    <property type="protein sequence ID" value="AIY25031.1"/>
    <property type="molecule type" value="Viral_cRNA"/>
</dbReference>
<organism evidence="2 3">
    <name type="scientific">Wellfleet Bay virus</name>
    <dbReference type="NCBI Taxonomy" id="1566309"/>
    <lineage>
        <taxon>Viruses</taxon>
        <taxon>Riboviria</taxon>
        <taxon>Orthornavirae</taxon>
        <taxon>Negarnaviricota</taxon>
        <taxon>Polyploviricotina</taxon>
        <taxon>Insthoviricetes</taxon>
        <taxon>Articulavirales</taxon>
        <taxon>Orthomyxoviridae</taxon>
        <taxon>Quaranjavirus</taxon>
        <taxon>Quaranjavirus wellfleetense</taxon>
    </lineage>
</organism>
<name>A0A0A1E5H9_9ORTO</name>
<dbReference type="InterPro" id="IPR038372">
    <property type="entry name" value="PA/PA-X_sf"/>
</dbReference>
<proteinExistence type="predicted"/>
<dbReference type="KEGG" id="vg:22318789"/>
<accession>A0A0A1E5H9</accession>
<dbReference type="RefSeq" id="YP_009110687.1">
    <property type="nucleotide sequence ID" value="NC_025797.1"/>
</dbReference>
<evidence type="ECO:0000313" key="2">
    <source>
        <dbReference type="EMBL" id="AIY25031.1"/>
    </source>
</evidence>
<dbReference type="OrthoDB" id="8142at10239"/>
<gene>
    <name evidence="2" type="primary">PA</name>
</gene>
<dbReference type="GeneID" id="22318789"/>